<dbReference type="InterPro" id="IPR047243">
    <property type="entry name" value="RING-H2_BRAP2"/>
</dbReference>
<evidence type="ECO:0000256" key="1">
    <source>
        <dbReference type="ARBA" id="ARBA00022723"/>
    </source>
</evidence>
<keyword evidence="1" id="KW-0479">Metal-binding</keyword>
<protein>
    <submittedName>
        <fullName evidence="9">Uncharacterized protein</fullName>
    </submittedName>
</protein>
<feature type="region of interest" description="Disordered" evidence="6">
    <location>
        <begin position="465"/>
        <end position="494"/>
    </location>
</feature>
<keyword evidence="10" id="KW-1185">Reference proteome</keyword>
<dbReference type="PANTHER" id="PTHR24007">
    <property type="entry name" value="BRCA1-ASSOCIATED PROTEIN"/>
    <property type="match status" value="1"/>
</dbReference>
<feature type="region of interest" description="Disordered" evidence="6">
    <location>
        <begin position="559"/>
        <end position="591"/>
    </location>
</feature>
<dbReference type="GO" id="GO:0016567">
    <property type="term" value="P:protein ubiquitination"/>
    <property type="evidence" value="ECO:0007669"/>
    <property type="project" value="TreeGrafter"/>
</dbReference>
<dbReference type="OrthoDB" id="273556at2759"/>
<evidence type="ECO:0000313" key="10">
    <source>
        <dbReference type="Proteomes" id="UP000774326"/>
    </source>
</evidence>
<dbReference type="SMART" id="SM00290">
    <property type="entry name" value="ZnF_UBP"/>
    <property type="match status" value="1"/>
</dbReference>
<keyword evidence="5" id="KW-0175">Coiled coil</keyword>
<dbReference type="PANTHER" id="PTHR24007:SF7">
    <property type="entry name" value="BRCA1-ASSOCIATED PROTEIN"/>
    <property type="match status" value="1"/>
</dbReference>
<accession>A0A9P8TEH4</accession>
<evidence type="ECO:0000313" key="9">
    <source>
        <dbReference type="EMBL" id="KAH3675901.1"/>
    </source>
</evidence>
<evidence type="ECO:0000259" key="8">
    <source>
        <dbReference type="PROSITE" id="PS50271"/>
    </source>
</evidence>
<feature type="compositionally biased region" description="Basic and acidic residues" evidence="6">
    <location>
        <begin position="465"/>
        <end position="475"/>
    </location>
</feature>
<name>A0A9P8TEH4_WICPI</name>
<reference evidence="9" key="2">
    <citation type="submission" date="2021-01" db="EMBL/GenBank/DDBJ databases">
        <authorList>
            <person name="Schikora-Tamarit M.A."/>
        </authorList>
    </citation>
    <scope>NUCLEOTIDE SEQUENCE</scope>
    <source>
        <strain evidence="9">CBS2887</strain>
    </source>
</reference>
<keyword evidence="2 4" id="KW-0863">Zinc-finger</keyword>
<feature type="domain" description="UBP-type" evidence="8">
    <location>
        <begin position="309"/>
        <end position="411"/>
    </location>
</feature>
<feature type="domain" description="RING-type" evidence="7">
    <location>
        <begin position="275"/>
        <end position="315"/>
    </location>
</feature>
<dbReference type="InterPro" id="IPR011422">
    <property type="entry name" value="BRAP2/ETP1_RRM"/>
</dbReference>
<dbReference type="GO" id="GO:0061630">
    <property type="term" value="F:ubiquitin protein ligase activity"/>
    <property type="evidence" value="ECO:0007669"/>
    <property type="project" value="TreeGrafter"/>
</dbReference>
<dbReference type="GO" id="GO:0005737">
    <property type="term" value="C:cytoplasm"/>
    <property type="evidence" value="ECO:0007669"/>
    <property type="project" value="TreeGrafter"/>
</dbReference>
<dbReference type="Pfam" id="PF07576">
    <property type="entry name" value="BRAP2"/>
    <property type="match status" value="1"/>
</dbReference>
<evidence type="ECO:0000256" key="4">
    <source>
        <dbReference type="PROSITE-ProRule" id="PRU00502"/>
    </source>
</evidence>
<evidence type="ECO:0000256" key="6">
    <source>
        <dbReference type="SAM" id="MobiDB-lite"/>
    </source>
</evidence>
<dbReference type="Pfam" id="PF13639">
    <property type="entry name" value="zf-RING_2"/>
    <property type="match status" value="1"/>
</dbReference>
<evidence type="ECO:0000259" key="7">
    <source>
        <dbReference type="PROSITE" id="PS50089"/>
    </source>
</evidence>
<feature type="coiled-coil region" evidence="5">
    <location>
        <begin position="502"/>
        <end position="543"/>
    </location>
</feature>
<sequence>MIGSEYYSIVIDLESYPSTNQPNSSWLNKVIERNDIFTPFPANKLNFKEAIVPDTKESSHCVHSNTEKDYRTGRIMISLNDNHHISLSDPLKAHYVGYGVVRLFREFVNKSKSPDHKEENGTQESHDEYEFGDSEKEVHLDDETTVSIVAIPSYFTPTDVLGFLGADYVNSLSHIRIINSSNINRLVVLLKFRNRETARAFHEEFNGKDFNNMEAQTCHVVFIKSVIFRPLNHSSTSSTIPYLLEDPFTSLVRKSDLRRSSLGDSESIIKELPTCPVCLERMDSETSGLLTISCQHTFHSSCLTKWKDDTCPVCRYSTFRNNSDLRKENLEDSKCSKCDNTMNLWICLICGNVGCGRYDSKHAIEHYEETNHCFAMDIESQRVWDYAGDNYVHRLLQNESDGKLVEVSDNAFDCHSLVTVSSGKSNKTSELQREEYTEILLSQLESQREYYESRLAEAAQLYGNRTEERDHDHEQSSAPRQTGDSQQSETYKKELKKLKPLVKKLERSYEEEKMLSENLAKNLEQLKLENNKLKEEREDLSSQVTDLMFYLESQEKFKDASDDVKNGTILVQEPSVSSTRNNKKNKKGRSK</sequence>
<dbReference type="PROSITE" id="PS50271">
    <property type="entry name" value="ZF_UBP"/>
    <property type="match status" value="1"/>
</dbReference>
<proteinExistence type="predicted"/>
<dbReference type="CDD" id="cd16457">
    <property type="entry name" value="RING-H2_BRAP2"/>
    <property type="match status" value="1"/>
</dbReference>
<dbReference type="SMART" id="SM00184">
    <property type="entry name" value="RING"/>
    <property type="match status" value="1"/>
</dbReference>
<dbReference type="InterPro" id="IPR013083">
    <property type="entry name" value="Znf_RING/FYVE/PHD"/>
</dbReference>
<dbReference type="InterPro" id="IPR001607">
    <property type="entry name" value="Znf_UBP"/>
</dbReference>
<feature type="compositionally biased region" description="Basic residues" evidence="6">
    <location>
        <begin position="581"/>
        <end position="591"/>
    </location>
</feature>
<dbReference type="GO" id="GO:0008270">
    <property type="term" value="F:zinc ion binding"/>
    <property type="evidence" value="ECO:0007669"/>
    <property type="project" value="UniProtKB-KW"/>
</dbReference>
<organism evidence="9 10">
    <name type="scientific">Wickerhamomyces pijperi</name>
    <name type="common">Yeast</name>
    <name type="synonym">Pichia pijperi</name>
    <dbReference type="NCBI Taxonomy" id="599730"/>
    <lineage>
        <taxon>Eukaryota</taxon>
        <taxon>Fungi</taxon>
        <taxon>Dikarya</taxon>
        <taxon>Ascomycota</taxon>
        <taxon>Saccharomycotina</taxon>
        <taxon>Saccharomycetes</taxon>
        <taxon>Phaffomycetales</taxon>
        <taxon>Wickerhamomycetaceae</taxon>
        <taxon>Wickerhamomyces</taxon>
    </lineage>
</organism>
<dbReference type="Proteomes" id="UP000774326">
    <property type="component" value="Unassembled WGS sequence"/>
</dbReference>
<reference evidence="9" key="1">
    <citation type="journal article" date="2021" name="Open Biol.">
        <title>Shared evolutionary footprints suggest mitochondrial oxidative damage underlies multiple complex I losses in fungi.</title>
        <authorList>
            <person name="Schikora-Tamarit M.A."/>
            <person name="Marcet-Houben M."/>
            <person name="Nosek J."/>
            <person name="Gabaldon T."/>
        </authorList>
    </citation>
    <scope>NUCLEOTIDE SEQUENCE</scope>
    <source>
        <strain evidence="9">CBS2887</strain>
    </source>
</reference>
<feature type="region of interest" description="Disordered" evidence="6">
    <location>
        <begin position="112"/>
        <end position="131"/>
    </location>
</feature>
<dbReference type="GO" id="GO:0007265">
    <property type="term" value="P:Ras protein signal transduction"/>
    <property type="evidence" value="ECO:0007669"/>
    <property type="project" value="TreeGrafter"/>
</dbReference>
<keyword evidence="3" id="KW-0862">Zinc</keyword>
<dbReference type="Gene3D" id="3.30.40.10">
    <property type="entry name" value="Zinc/RING finger domain, C3HC4 (zinc finger)"/>
    <property type="match status" value="2"/>
</dbReference>
<dbReference type="EMBL" id="JAEUBG010005334">
    <property type="protein sequence ID" value="KAH3675901.1"/>
    <property type="molecule type" value="Genomic_DNA"/>
</dbReference>
<dbReference type="Pfam" id="PF02148">
    <property type="entry name" value="zf-UBP"/>
    <property type="match status" value="1"/>
</dbReference>
<evidence type="ECO:0000256" key="2">
    <source>
        <dbReference type="ARBA" id="ARBA00022771"/>
    </source>
</evidence>
<comment type="caution">
    <text evidence="9">The sequence shown here is derived from an EMBL/GenBank/DDBJ whole genome shotgun (WGS) entry which is preliminary data.</text>
</comment>
<feature type="compositionally biased region" description="Polar residues" evidence="6">
    <location>
        <begin position="476"/>
        <end position="489"/>
    </location>
</feature>
<gene>
    <name evidence="9" type="ORF">WICPIJ_009218</name>
</gene>
<dbReference type="AlphaFoldDB" id="A0A9P8TEH4"/>
<evidence type="ECO:0000256" key="3">
    <source>
        <dbReference type="ARBA" id="ARBA00022833"/>
    </source>
</evidence>
<evidence type="ECO:0000256" key="5">
    <source>
        <dbReference type="SAM" id="Coils"/>
    </source>
</evidence>
<dbReference type="SUPFAM" id="SSF57850">
    <property type="entry name" value="RING/U-box"/>
    <property type="match status" value="2"/>
</dbReference>
<dbReference type="InterPro" id="IPR001841">
    <property type="entry name" value="Znf_RING"/>
</dbReference>
<dbReference type="PROSITE" id="PS50089">
    <property type="entry name" value="ZF_RING_2"/>
    <property type="match status" value="1"/>
</dbReference>